<dbReference type="Pfam" id="PF12146">
    <property type="entry name" value="Hydrolase_4"/>
    <property type="match status" value="1"/>
</dbReference>
<proteinExistence type="predicted"/>
<keyword evidence="1" id="KW-0732">Signal</keyword>
<feature type="signal peptide" evidence="1">
    <location>
        <begin position="1"/>
        <end position="21"/>
    </location>
</feature>
<dbReference type="Proteomes" id="UP001189429">
    <property type="component" value="Unassembled WGS sequence"/>
</dbReference>
<dbReference type="EMBL" id="CAUYUJ010003348">
    <property type="protein sequence ID" value="CAK0804961.1"/>
    <property type="molecule type" value="Genomic_DNA"/>
</dbReference>
<gene>
    <name evidence="3" type="ORF">PCOR1329_LOCUS11626</name>
</gene>
<organism evidence="3 4">
    <name type="scientific">Prorocentrum cordatum</name>
    <dbReference type="NCBI Taxonomy" id="2364126"/>
    <lineage>
        <taxon>Eukaryota</taxon>
        <taxon>Sar</taxon>
        <taxon>Alveolata</taxon>
        <taxon>Dinophyceae</taxon>
        <taxon>Prorocentrales</taxon>
        <taxon>Prorocentraceae</taxon>
        <taxon>Prorocentrum</taxon>
    </lineage>
</organism>
<evidence type="ECO:0000313" key="4">
    <source>
        <dbReference type="Proteomes" id="UP001189429"/>
    </source>
</evidence>
<dbReference type="InterPro" id="IPR029058">
    <property type="entry name" value="AB_hydrolase_fold"/>
</dbReference>
<accession>A0ABN9QJ77</accession>
<sequence length="501" mass="55178">MWRATALVCLLSSSSLQTALSKCTANSTANIIETLQECWAGNTEALACIDENSTEASILECLQNRTTTVTETTVTVTADTPATNFSSVEEWFAAQQWRYFKSGVQHDGSDVYLNYVTVTGTGDKGAMLVVHGNGENLYNYPVIKYFVDEGYSPIFAYSHRGMGTSDRLLDDHFKLHVVASDDFVKDCRTFIDLVREELAESSENNDKPFYLYCHSLGCAVSLTYMIQEYRAGREQYFNAVVLQAPLIKADTDPFPYDVAVALGETMVFFGQGEEYAPTKDKTFEEWYPADASDCTAGSLSRCTRRLNLCIDSRYEEFGHDGHTGLCVGGVTANMAKEFFDLYADTFEGFMAQDGKKIVPPLLLQQSGPPDGTDKLVVNAVQDQFCSNSAKDCTMLPYPNALHNLAKETDEVLFDFLEKADEFYQSHKDMVVPQEPITGYKLQGEECYDDLECISGICDGDWAFDIAAGSCTDPSVVDAASWASCSMAVLTASAAALVFSQA</sequence>
<reference evidence="3" key="1">
    <citation type="submission" date="2023-10" db="EMBL/GenBank/DDBJ databases">
        <authorList>
            <person name="Chen Y."/>
            <person name="Shah S."/>
            <person name="Dougan E. K."/>
            <person name="Thang M."/>
            <person name="Chan C."/>
        </authorList>
    </citation>
    <scope>NUCLEOTIDE SEQUENCE [LARGE SCALE GENOMIC DNA]</scope>
</reference>
<name>A0ABN9QJ77_9DINO</name>
<comment type="caution">
    <text evidence="3">The sequence shown here is derived from an EMBL/GenBank/DDBJ whole genome shotgun (WGS) entry which is preliminary data.</text>
</comment>
<dbReference type="InterPro" id="IPR051044">
    <property type="entry name" value="MAG_DAG_Lipase"/>
</dbReference>
<feature type="chain" id="PRO_5047437105" description="Serine aminopeptidase S33 domain-containing protein" evidence="1">
    <location>
        <begin position="22"/>
        <end position="501"/>
    </location>
</feature>
<dbReference type="PANTHER" id="PTHR11614">
    <property type="entry name" value="PHOSPHOLIPASE-RELATED"/>
    <property type="match status" value="1"/>
</dbReference>
<protein>
    <recommendedName>
        <fullName evidence="2">Serine aminopeptidase S33 domain-containing protein</fullName>
    </recommendedName>
</protein>
<feature type="domain" description="Serine aminopeptidase S33" evidence="2">
    <location>
        <begin position="124"/>
        <end position="409"/>
    </location>
</feature>
<dbReference type="Gene3D" id="3.40.50.1820">
    <property type="entry name" value="alpha/beta hydrolase"/>
    <property type="match status" value="1"/>
</dbReference>
<evidence type="ECO:0000313" key="3">
    <source>
        <dbReference type="EMBL" id="CAK0804961.1"/>
    </source>
</evidence>
<keyword evidence="4" id="KW-1185">Reference proteome</keyword>
<evidence type="ECO:0000259" key="2">
    <source>
        <dbReference type="Pfam" id="PF12146"/>
    </source>
</evidence>
<evidence type="ECO:0000256" key="1">
    <source>
        <dbReference type="SAM" id="SignalP"/>
    </source>
</evidence>
<dbReference type="SUPFAM" id="SSF53474">
    <property type="entry name" value="alpha/beta-Hydrolases"/>
    <property type="match status" value="1"/>
</dbReference>
<dbReference type="InterPro" id="IPR022742">
    <property type="entry name" value="Hydrolase_4"/>
</dbReference>